<dbReference type="Gene3D" id="3.40.640.10">
    <property type="entry name" value="Type I PLP-dependent aspartate aminotransferase-like (Major domain)"/>
    <property type="match status" value="1"/>
</dbReference>
<feature type="domain" description="Aminotransferase class I/classII large" evidence="12">
    <location>
        <begin position="43"/>
        <end position="382"/>
    </location>
</feature>
<evidence type="ECO:0000313" key="13">
    <source>
        <dbReference type="EMBL" id="QKD81044.1"/>
    </source>
</evidence>
<evidence type="ECO:0000256" key="6">
    <source>
        <dbReference type="ARBA" id="ARBA00022679"/>
    </source>
</evidence>
<comment type="subunit">
    <text evidence="5 11">Homodimer.</text>
</comment>
<dbReference type="RefSeq" id="WP_172353463.1">
    <property type="nucleotide sequence ID" value="NZ_CP053661.1"/>
</dbReference>
<dbReference type="Proteomes" id="UP000505210">
    <property type="component" value="Chromosome"/>
</dbReference>
<dbReference type="NCBIfam" id="TIGR00858">
    <property type="entry name" value="bioF"/>
    <property type="match status" value="1"/>
</dbReference>
<keyword evidence="6 11" id="KW-0808">Transferase</keyword>
<dbReference type="InterPro" id="IPR015422">
    <property type="entry name" value="PyrdxlP-dep_Trfase_small"/>
</dbReference>
<dbReference type="KEGG" id="theu:HPC62_01630"/>
<evidence type="ECO:0000256" key="2">
    <source>
        <dbReference type="ARBA" id="ARBA00002513"/>
    </source>
</evidence>
<sequence>MGQEDKFAFVEAFLEGRSRQQTRRSLQGVVPLDAVHVQKQGKTLVNFSANDYLGLSKHPVLIAAAQDYTQRYGTGATASRLVTGSFDIHQQLEAALAADCGREAALLFNSGFQANVTVLGALLDRHALVLCDRLVHSSLLNGALASRATLTRYRHNDHEHLESLLRQAVNQRYSRVVIVSETVFSMDGDRADVDRLVHLAQTYGAILYLDEAHAIGVLGAGGMGLAMGNPGVDLAMGTLGKAFGAFGAFLVCSARLRDYLINACPGFIYTTALPPSVIGAIAAALKLMPSLEGDRQRLTRHAETLRNQLRAAGFDTGPSSTHIIPIMLGEAERALSLAQWLETQGILAAAIRPPTVPQGTARLRLALSSQHTRQHLGSLIGALRNGHGQRH</sequence>
<evidence type="ECO:0000256" key="11">
    <source>
        <dbReference type="RuleBase" id="RU003693"/>
    </source>
</evidence>
<evidence type="ECO:0000256" key="8">
    <source>
        <dbReference type="ARBA" id="ARBA00022898"/>
    </source>
</evidence>
<dbReference type="Gene3D" id="3.90.1150.10">
    <property type="entry name" value="Aspartate Aminotransferase, domain 1"/>
    <property type="match status" value="1"/>
</dbReference>
<dbReference type="GO" id="GO:0008710">
    <property type="term" value="F:8-amino-7-oxononanoate synthase activity"/>
    <property type="evidence" value="ECO:0007669"/>
    <property type="project" value="UniProtKB-UniRule"/>
</dbReference>
<dbReference type="UniPathway" id="UPA00078"/>
<dbReference type="InterPro" id="IPR004723">
    <property type="entry name" value="AONS_Archaea/Proteobacteria"/>
</dbReference>
<comment type="pathway">
    <text evidence="3 11">Cofactor biosynthesis; biotin biosynthesis.</text>
</comment>
<accession>A0A6M8B2Q3</accession>
<dbReference type="InterPro" id="IPR050087">
    <property type="entry name" value="AON_synthase_class-II"/>
</dbReference>
<dbReference type="InterPro" id="IPR015421">
    <property type="entry name" value="PyrdxlP-dep_Trfase_major"/>
</dbReference>
<comment type="cofactor">
    <cofactor evidence="1 10 11">
        <name>pyridoxal 5'-phosphate</name>
        <dbReference type="ChEBI" id="CHEBI:597326"/>
    </cofactor>
</comment>
<comment type="function">
    <text evidence="2 11">Catalyzes the decarboxylative condensation of pimeloyl-[acyl-carrier protein] and L-alanine to produce 8-amino-7-oxononanoate (AON), [acyl-carrier protein], and carbon dioxide.</text>
</comment>
<evidence type="ECO:0000256" key="7">
    <source>
        <dbReference type="ARBA" id="ARBA00022756"/>
    </source>
</evidence>
<evidence type="ECO:0000256" key="9">
    <source>
        <dbReference type="ARBA" id="ARBA00047715"/>
    </source>
</evidence>
<evidence type="ECO:0000256" key="3">
    <source>
        <dbReference type="ARBA" id="ARBA00004746"/>
    </source>
</evidence>
<gene>
    <name evidence="13" type="primary">bioF</name>
    <name evidence="13" type="ORF">HPC62_01630</name>
</gene>
<organism evidence="13 14">
    <name type="scientific">Thermoleptolyngbya sichuanensis A183</name>
    <dbReference type="NCBI Taxonomy" id="2737172"/>
    <lineage>
        <taxon>Bacteria</taxon>
        <taxon>Bacillati</taxon>
        <taxon>Cyanobacteriota</taxon>
        <taxon>Cyanophyceae</taxon>
        <taxon>Oculatellales</taxon>
        <taxon>Oculatellaceae</taxon>
        <taxon>Thermoleptolyngbya</taxon>
        <taxon>Thermoleptolyngbya sichuanensis</taxon>
    </lineage>
</organism>
<keyword evidence="7" id="KW-0093">Biotin biosynthesis</keyword>
<dbReference type="AlphaFoldDB" id="A0A6M8B2Q3"/>
<name>A0A6M8B2Q3_9CYAN</name>
<dbReference type="PANTHER" id="PTHR13693:SF100">
    <property type="entry name" value="8-AMINO-7-OXONONANOATE SYNTHASE"/>
    <property type="match status" value="1"/>
</dbReference>
<dbReference type="Pfam" id="PF00155">
    <property type="entry name" value="Aminotran_1_2"/>
    <property type="match status" value="1"/>
</dbReference>
<comment type="catalytic activity">
    <reaction evidence="9 11">
        <text>6-carboxyhexanoyl-[ACP] + L-alanine + H(+) = (8S)-8-amino-7-oxononanoate + holo-[ACP] + CO2</text>
        <dbReference type="Rhea" id="RHEA:42288"/>
        <dbReference type="Rhea" id="RHEA-COMP:9685"/>
        <dbReference type="Rhea" id="RHEA-COMP:9955"/>
        <dbReference type="ChEBI" id="CHEBI:15378"/>
        <dbReference type="ChEBI" id="CHEBI:16526"/>
        <dbReference type="ChEBI" id="CHEBI:57972"/>
        <dbReference type="ChEBI" id="CHEBI:64479"/>
        <dbReference type="ChEBI" id="CHEBI:78846"/>
        <dbReference type="ChEBI" id="CHEBI:149468"/>
        <dbReference type="EC" id="2.3.1.47"/>
    </reaction>
</comment>
<keyword evidence="13" id="KW-0012">Acyltransferase</keyword>
<dbReference type="InterPro" id="IPR004839">
    <property type="entry name" value="Aminotransferase_I/II_large"/>
</dbReference>
<dbReference type="GO" id="GO:0009102">
    <property type="term" value="P:biotin biosynthetic process"/>
    <property type="evidence" value="ECO:0007669"/>
    <property type="project" value="UniProtKB-UniRule"/>
</dbReference>
<protein>
    <recommendedName>
        <fullName evidence="11">8-amino-7-ketopelargonate synthase</fullName>
        <ecNumber evidence="11">2.3.1.47</ecNumber>
    </recommendedName>
</protein>
<dbReference type="SUPFAM" id="SSF53383">
    <property type="entry name" value="PLP-dependent transferases"/>
    <property type="match status" value="1"/>
</dbReference>
<dbReference type="PROSITE" id="PS00599">
    <property type="entry name" value="AA_TRANSFER_CLASS_2"/>
    <property type="match status" value="1"/>
</dbReference>
<dbReference type="EC" id="2.3.1.47" evidence="11"/>
<dbReference type="CDD" id="cd06454">
    <property type="entry name" value="KBL_like"/>
    <property type="match status" value="1"/>
</dbReference>
<evidence type="ECO:0000256" key="4">
    <source>
        <dbReference type="ARBA" id="ARBA00010008"/>
    </source>
</evidence>
<dbReference type="InterPro" id="IPR001917">
    <property type="entry name" value="Aminotrans_II_pyridoxalP_BS"/>
</dbReference>
<keyword evidence="14" id="KW-1185">Reference proteome</keyword>
<evidence type="ECO:0000256" key="10">
    <source>
        <dbReference type="PIRSR" id="PIRSR604723-51"/>
    </source>
</evidence>
<comment type="similarity">
    <text evidence="4 11">Belongs to the class-II pyridoxal-phosphate-dependent aminotransferase family. BioF subfamily.</text>
</comment>
<proteinExistence type="inferred from homology"/>
<feature type="modified residue" description="N6-(pyridoxal phosphate)lysine" evidence="10">
    <location>
        <position position="241"/>
    </location>
</feature>
<evidence type="ECO:0000259" key="12">
    <source>
        <dbReference type="Pfam" id="PF00155"/>
    </source>
</evidence>
<dbReference type="InterPro" id="IPR015424">
    <property type="entry name" value="PyrdxlP-dep_Trfase"/>
</dbReference>
<evidence type="ECO:0000256" key="5">
    <source>
        <dbReference type="ARBA" id="ARBA00011738"/>
    </source>
</evidence>
<dbReference type="PANTHER" id="PTHR13693">
    <property type="entry name" value="CLASS II AMINOTRANSFERASE/8-AMINO-7-OXONONANOATE SYNTHASE"/>
    <property type="match status" value="1"/>
</dbReference>
<evidence type="ECO:0000256" key="1">
    <source>
        <dbReference type="ARBA" id="ARBA00001933"/>
    </source>
</evidence>
<evidence type="ECO:0000313" key="14">
    <source>
        <dbReference type="Proteomes" id="UP000505210"/>
    </source>
</evidence>
<reference evidence="13 14" key="1">
    <citation type="submission" date="2020-05" db="EMBL/GenBank/DDBJ databases">
        <title>Complete genome sequence of of a novel Thermoleptolyngbya strain isolated from hot springs of Ganzi, Sichuan China.</title>
        <authorList>
            <person name="Tang J."/>
            <person name="Daroch M."/>
            <person name="Li L."/>
            <person name="Waleron K."/>
            <person name="Waleron M."/>
            <person name="Waleron M."/>
        </authorList>
    </citation>
    <scope>NUCLEOTIDE SEQUENCE [LARGE SCALE GENOMIC DNA]</scope>
    <source>
        <strain evidence="13 14">PKUAC-SCTA183</strain>
    </source>
</reference>
<dbReference type="EMBL" id="CP053661">
    <property type="protein sequence ID" value="QKD81044.1"/>
    <property type="molecule type" value="Genomic_DNA"/>
</dbReference>
<dbReference type="GO" id="GO:0030170">
    <property type="term" value="F:pyridoxal phosphate binding"/>
    <property type="evidence" value="ECO:0007669"/>
    <property type="project" value="InterPro"/>
</dbReference>
<keyword evidence="8 10" id="KW-0663">Pyridoxal phosphate</keyword>